<sequence length="198" mass="21635">MERIGSIVTPGEQIGLTTEFTVGPGTYESRCGKFVVASVVGLTHRGKSIPGINGPKIQLCVGIPNQKDSNILPKTSDEVTAVVTKVNTRYATTDILCVSDKVVKEKFQGIVRQQDVRSHNIDAVEIYSSFRPGDIIKAEIISLGNQRSYYLSTSKNHLGVILAESSAGHIMVPISWEQMQCPVTKAKEHRKVAKVEKV</sequence>
<dbReference type="FunFam" id="2.40.50.140:FF:000198">
    <property type="entry name" value="Exosome complex component CSL4"/>
    <property type="match status" value="1"/>
</dbReference>
<dbReference type="AlphaFoldDB" id="A0A6A7GA45"/>
<dbReference type="GO" id="GO:0006396">
    <property type="term" value="P:RNA processing"/>
    <property type="evidence" value="ECO:0007669"/>
    <property type="project" value="InterPro"/>
</dbReference>
<dbReference type="InterPro" id="IPR025721">
    <property type="entry name" value="Exosome_cplx_N_dom"/>
</dbReference>
<accession>A0A6A7GA45</accession>
<dbReference type="GO" id="GO:0000176">
    <property type="term" value="C:nuclear exosome (RNase complex)"/>
    <property type="evidence" value="ECO:0007669"/>
    <property type="project" value="TreeGrafter"/>
</dbReference>
<comment type="subcellular location">
    <subcellularLocation>
        <location evidence="1">Nucleus</location>
        <location evidence="1">Nucleolus</location>
    </subcellularLocation>
</comment>
<evidence type="ECO:0000259" key="5">
    <source>
        <dbReference type="Pfam" id="PF14382"/>
    </source>
</evidence>
<evidence type="ECO:0000256" key="2">
    <source>
        <dbReference type="ARBA" id="ARBA00022490"/>
    </source>
</evidence>
<dbReference type="SUPFAM" id="SSF110324">
    <property type="entry name" value="Ribosomal L27 protein-like"/>
    <property type="match status" value="1"/>
</dbReference>
<keyword evidence="2" id="KW-0963">Cytoplasm</keyword>
<evidence type="ECO:0000259" key="4">
    <source>
        <dbReference type="Pfam" id="PF10447"/>
    </source>
</evidence>
<dbReference type="InterPro" id="IPR039771">
    <property type="entry name" value="Csl4"/>
</dbReference>
<name>A0A6A7GA45_9CRUS</name>
<keyword evidence="3" id="KW-0271">Exosome</keyword>
<proteinExistence type="evidence at transcript level"/>
<evidence type="ECO:0000256" key="1">
    <source>
        <dbReference type="ARBA" id="ARBA00004604"/>
    </source>
</evidence>
<dbReference type="Gene3D" id="2.40.50.140">
    <property type="entry name" value="Nucleic acid-binding proteins"/>
    <property type="match status" value="1"/>
</dbReference>
<dbReference type="PANTHER" id="PTHR12686:SF8">
    <property type="entry name" value="EXOSOME COMPLEX COMPONENT CSL4"/>
    <property type="match status" value="1"/>
</dbReference>
<dbReference type="Pfam" id="PF14382">
    <property type="entry name" value="ECR1_N"/>
    <property type="match status" value="1"/>
</dbReference>
<protein>
    <submittedName>
        <fullName evidence="6">Nucleic acid-binding, OB-fold-like protein isoform 1</fullName>
    </submittedName>
</protein>
<dbReference type="Gene3D" id="2.40.50.100">
    <property type="match status" value="1"/>
</dbReference>
<feature type="domain" description="Exosome complex component N-terminal" evidence="5">
    <location>
        <begin position="7"/>
        <end position="44"/>
    </location>
</feature>
<dbReference type="Pfam" id="PF10447">
    <property type="entry name" value="EXOSC1"/>
    <property type="match status" value="1"/>
</dbReference>
<organism evidence="6">
    <name type="scientific">Hirondellea gigas</name>
    <dbReference type="NCBI Taxonomy" id="1518452"/>
    <lineage>
        <taxon>Eukaryota</taxon>
        <taxon>Metazoa</taxon>
        <taxon>Ecdysozoa</taxon>
        <taxon>Arthropoda</taxon>
        <taxon>Crustacea</taxon>
        <taxon>Multicrustacea</taxon>
        <taxon>Malacostraca</taxon>
        <taxon>Eumalacostraca</taxon>
        <taxon>Peracarida</taxon>
        <taxon>Amphipoda</taxon>
        <taxon>Amphilochidea</taxon>
        <taxon>Lysianassida</taxon>
        <taxon>Lysianassidira</taxon>
        <taxon>Lysianassoidea</taxon>
        <taxon>Lysianassidae</taxon>
        <taxon>Hirondellea</taxon>
    </lineage>
</organism>
<dbReference type="InterPro" id="IPR019495">
    <property type="entry name" value="EXOSC1_C"/>
</dbReference>
<dbReference type="GO" id="GO:0005730">
    <property type="term" value="C:nucleolus"/>
    <property type="evidence" value="ECO:0007669"/>
    <property type="project" value="UniProtKB-SubCell"/>
</dbReference>
<evidence type="ECO:0000256" key="3">
    <source>
        <dbReference type="ARBA" id="ARBA00022835"/>
    </source>
</evidence>
<feature type="domain" description="Exosome complex component CSL4 C-terminal" evidence="4">
    <location>
        <begin position="104"/>
        <end position="143"/>
    </location>
</feature>
<dbReference type="GO" id="GO:0005737">
    <property type="term" value="C:cytoplasm"/>
    <property type="evidence" value="ECO:0007669"/>
    <property type="project" value="TreeGrafter"/>
</dbReference>
<evidence type="ECO:0000313" key="6">
    <source>
        <dbReference type="EMBL" id="LAC27580.1"/>
    </source>
</evidence>
<dbReference type="EMBL" id="IACT01008468">
    <property type="protein sequence ID" value="LAC27580.1"/>
    <property type="molecule type" value="mRNA"/>
</dbReference>
<reference evidence="6" key="1">
    <citation type="submission" date="2017-11" db="EMBL/GenBank/DDBJ databases">
        <title>The sensing device of the deep-sea amphipod.</title>
        <authorList>
            <person name="Kobayashi H."/>
            <person name="Nagahama T."/>
            <person name="Arai W."/>
            <person name="Sasagawa Y."/>
            <person name="Umeda M."/>
            <person name="Hayashi T."/>
            <person name="Nikaido I."/>
            <person name="Watanabe H."/>
            <person name="Oguri K."/>
            <person name="Kitazato H."/>
            <person name="Fujioka K."/>
            <person name="Kido Y."/>
            <person name="Takami H."/>
        </authorList>
    </citation>
    <scope>NUCLEOTIDE SEQUENCE</scope>
    <source>
        <tissue evidence="6">Whole body</tissue>
    </source>
</reference>
<dbReference type="InterPro" id="IPR012340">
    <property type="entry name" value="NA-bd_OB-fold"/>
</dbReference>
<dbReference type="SUPFAM" id="SSF50249">
    <property type="entry name" value="Nucleic acid-binding proteins"/>
    <property type="match status" value="1"/>
</dbReference>
<dbReference type="PANTHER" id="PTHR12686">
    <property type="entry name" value="3'-5' EXORIBONUCLEASE CSL4-RELATED"/>
    <property type="match status" value="1"/>
</dbReference>
<dbReference type="GO" id="GO:0003723">
    <property type="term" value="F:RNA binding"/>
    <property type="evidence" value="ECO:0007669"/>
    <property type="project" value="InterPro"/>
</dbReference>